<reference evidence="1" key="1">
    <citation type="submission" date="2018-05" db="EMBL/GenBank/DDBJ databases">
        <authorList>
            <person name="Lanie J.A."/>
            <person name="Ng W.-L."/>
            <person name="Kazmierczak K.M."/>
            <person name="Andrzejewski T.M."/>
            <person name="Davidsen T.M."/>
            <person name="Wayne K.J."/>
            <person name="Tettelin H."/>
            <person name="Glass J.I."/>
            <person name="Rusch D."/>
            <person name="Podicherti R."/>
            <person name="Tsui H.-C.T."/>
            <person name="Winkler M.E."/>
        </authorList>
    </citation>
    <scope>NUCLEOTIDE SEQUENCE</scope>
</reference>
<name>A0A383ENQ9_9ZZZZ</name>
<organism evidence="1">
    <name type="scientific">marine metagenome</name>
    <dbReference type="NCBI Taxonomy" id="408172"/>
    <lineage>
        <taxon>unclassified sequences</taxon>
        <taxon>metagenomes</taxon>
        <taxon>ecological metagenomes</taxon>
    </lineage>
</organism>
<dbReference type="EMBL" id="UINC01227017">
    <property type="protein sequence ID" value="SVE57738.1"/>
    <property type="molecule type" value="Genomic_DNA"/>
</dbReference>
<feature type="non-terminal residue" evidence="1">
    <location>
        <position position="1"/>
    </location>
</feature>
<protein>
    <submittedName>
        <fullName evidence="1">Uncharacterized protein</fullName>
    </submittedName>
</protein>
<proteinExistence type="predicted"/>
<gene>
    <name evidence="1" type="ORF">METZ01_LOCUS510592</name>
</gene>
<dbReference type="AlphaFoldDB" id="A0A383ENQ9"/>
<evidence type="ECO:0000313" key="1">
    <source>
        <dbReference type="EMBL" id="SVE57738.1"/>
    </source>
</evidence>
<sequence length="173" mass="20215">VVAEDISDFEIEGISIGDSLLDYMSENEILKEFEIGKNEYQWTDQKFTDVYIYEGITTYGYFSASVKRKDKKYIIYSMRGLINYEDNNECLKKQKQIIDELTSSLNYNEKFEDIFKHPGDTSGNSTVYGIYLIFDYGDEVEVTCYDFSQKMQYSSGLDVAVNSKEYIDWLSSW</sequence>
<accession>A0A383ENQ9</accession>